<protein>
    <submittedName>
        <fullName evidence="1">Uncharacterized protein</fullName>
    </submittedName>
</protein>
<reference evidence="1 2" key="1">
    <citation type="submission" date="2016-01" db="EMBL/GenBank/DDBJ databases">
        <authorList>
            <person name="Oliw E.H."/>
        </authorList>
    </citation>
    <scope>NUCLEOTIDE SEQUENCE [LARGE SCALE GENOMIC DNA]</scope>
    <source>
        <strain evidence="1 2">MDcuke</strain>
    </source>
</reference>
<sequence>MPVDVVTQLTQQIAALTSRVMGVIIQDKSADYGSQFDAIISAAGECIAIGYFGNESTPASLRLGEFNETVRVGTIVPTGNGAVLPDTGGIQTEKDSGTTNPPRFVNSWKNASAKCCMLVVAHVAAGGGIIAFAGTRIRLDTTRKMGVRGADGSGRDLTTVVPDEAVCFFLNSNETSCQNGWITSVGAIIRVAFSNDAK</sequence>
<evidence type="ECO:0000313" key="1">
    <source>
        <dbReference type="EMBL" id="AXF76475.1"/>
    </source>
</evidence>
<dbReference type="EMBL" id="CP013970">
    <property type="protein sequence ID" value="AXF76475.1"/>
    <property type="molecule type" value="Genomic_DNA"/>
</dbReference>
<gene>
    <name evidence="1" type="ORF">AV903_11185</name>
</gene>
<organism evidence="1 2">
    <name type="scientific">Erwinia tracheiphila</name>
    <dbReference type="NCBI Taxonomy" id="65700"/>
    <lineage>
        <taxon>Bacteria</taxon>
        <taxon>Pseudomonadati</taxon>
        <taxon>Pseudomonadota</taxon>
        <taxon>Gammaproteobacteria</taxon>
        <taxon>Enterobacterales</taxon>
        <taxon>Erwiniaceae</taxon>
        <taxon>Erwinia</taxon>
    </lineage>
</organism>
<proteinExistence type="predicted"/>
<name>A0A345CSQ8_9GAMM</name>
<dbReference type="Proteomes" id="UP000264980">
    <property type="component" value="Chromosome"/>
</dbReference>
<accession>A0A345CSQ8</accession>
<evidence type="ECO:0000313" key="2">
    <source>
        <dbReference type="Proteomes" id="UP000264980"/>
    </source>
</evidence>
<dbReference type="AlphaFoldDB" id="A0A345CSQ8"/>